<evidence type="ECO:0000256" key="2">
    <source>
        <dbReference type="ARBA" id="ARBA00023015"/>
    </source>
</evidence>
<dbReference type="InterPro" id="IPR041670">
    <property type="entry name" value="Znf-CCHC_6"/>
</dbReference>
<feature type="domain" description="Transcription initiation factor TFIID subunit 1 histone acetyltransferase" evidence="6">
    <location>
        <begin position="161"/>
        <end position="632"/>
    </location>
</feature>
<proteinExistence type="predicted"/>
<evidence type="ECO:0000256" key="5">
    <source>
        <dbReference type="SAM" id="MobiDB-lite"/>
    </source>
</evidence>
<reference evidence="8 9" key="1">
    <citation type="submission" date="2024-08" db="EMBL/GenBank/DDBJ databases">
        <authorList>
            <person name="Cucini C."/>
            <person name="Frati F."/>
        </authorList>
    </citation>
    <scope>NUCLEOTIDE SEQUENCE [LARGE SCALE GENOMIC DNA]</scope>
</reference>
<evidence type="ECO:0000259" key="7">
    <source>
        <dbReference type="Pfam" id="PF15288"/>
    </source>
</evidence>
<evidence type="ECO:0000256" key="4">
    <source>
        <dbReference type="ARBA" id="ARBA00023242"/>
    </source>
</evidence>
<keyword evidence="3" id="KW-0804">Transcription</keyword>
<evidence type="ECO:0000313" key="8">
    <source>
        <dbReference type="EMBL" id="CAL8140508.1"/>
    </source>
</evidence>
<dbReference type="InterPro" id="IPR040240">
    <property type="entry name" value="TAF1"/>
</dbReference>
<sequence length="1051" mass="120595">MVSIKFPFQWSITRNDLTAVLGTFFRGKKPVERKVNGPKDLEEFEPFLSFENFELVYGKWEDEVIWDAEEERQKNKKPRIMTLNPNDENIILEMPADNCNDVKLMQPPTKVTNILKYKCQTHSNKTTKLLRQLGVFETPLHQDQAIAPYQFVDKDFANHPFNISNDEYYESRLAEYYQNSCASQYVLEHPTEVTKLKFPFIVTRLDTDELRNFHRPPIKKYFTGTDTSVRTWKIMSLTRHIQHKNKKIQAVISANNCEKIRQLMSNASDLSGRDSELLLIENCEEYPPLLSQVGMCSNIINYCYRSSMKIRNPASNPQSHDYGETKLVHGSPFLGLMNPGQVLTTLENKLYRCPIYLHSNSKTDFVLILSKNACFIREFDATFTAGQHIPLCEVPVPNSNKAKQFFRDFVMVFCYRKFLDCQAKPRFFMLDEVTTAFPSISGNTVRKWLKICADVRKDANNCVVVLKDEVLLPSVKELEAMVTPEKCCAYYSLLAGEQRLKDAGYSSEKCLFSEIDEFEDMNENEKDDFEGKLEDEVKNAPWNTTSAYLQARKGKCLLQITGPADPTGCGEGFSYVRLSKKAVTGKEHKQNVNGTDSDLRRLSVSGAKDFLKKIGISAVEIRKLSRWEIIDLVRTISTEKLRAGETGKLLTKYSRVKLPTVHYQESYRKECQRIFDLQNNVLSSNELLSSDAEVSGEDDTQETIEAMGRDIEQILNRNTPTHAGLNTYELEEIERLELQKMMLGDEKAKESNDDSKLNSVGLKKYIDGLSHPQTTSSNRVLKITRTFTAPPGKRNRRIEEIVKNPDVINAYIKIRTRNREETIRKFAQKLSLVDKKQLEERKQQMQENKRMSNQEWVAKEEQRRQKWKDNISDEYFPNLEARKKAEKMSRLLRRKCGACGSFGHFRTSKLCPVYVPLQIEKSCTKRQNTADVQGVCSLYDSKNNQGSVCVYSDSINSDASSISTTSEGDSSDLNSVSSDESEIVRVEGTKVVFRLSQNDLITNSQQLTSQEKTITLGHRGTRSRISQVDREQSDYLNKPFRTTAADRKTKM</sequence>
<name>A0ABP1S0B5_9HEXA</name>
<evidence type="ECO:0000313" key="9">
    <source>
        <dbReference type="Proteomes" id="UP001642540"/>
    </source>
</evidence>
<evidence type="ECO:0000259" key="6">
    <source>
        <dbReference type="Pfam" id="PF12157"/>
    </source>
</evidence>
<comment type="subcellular location">
    <subcellularLocation>
        <location evidence="1">Nucleus</location>
    </subcellularLocation>
</comment>
<dbReference type="Proteomes" id="UP001642540">
    <property type="component" value="Unassembled WGS sequence"/>
</dbReference>
<dbReference type="PANTHER" id="PTHR13900:SF0">
    <property type="entry name" value="TRANSCRIPTION INITIATION FACTOR TFIID SUBUNIT 1"/>
    <property type="match status" value="1"/>
</dbReference>
<dbReference type="InterPro" id="IPR022591">
    <property type="entry name" value="TAF1_HAT_dom"/>
</dbReference>
<dbReference type="Pfam" id="PF12157">
    <property type="entry name" value="DUF3591"/>
    <property type="match status" value="1"/>
</dbReference>
<keyword evidence="2" id="KW-0805">Transcription regulation</keyword>
<dbReference type="PANTHER" id="PTHR13900">
    <property type="entry name" value="TRANSCRIPTION INITIATION FACTOR TFIID"/>
    <property type="match status" value="1"/>
</dbReference>
<accession>A0ABP1S0B5</accession>
<feature type="compositionally biased region" description="Low complexity" evidence="5">
    <location>
        <begin position="960"/>
        <end position="978"/>
    </location>
</feature>
<keyword evidence="4" id="KW-0539">Nucleus</keyword>
<dbReference type="EMBL" id="CAXLJM020000137">
    <property type="protein sequence ID" value="CAL8140508.1"/>
    <property type="molecule type" value="Genomic_DNA"/>
</dbReference>
<keyword evidence="9" id="KW-1185">Reference proteome</keyword>
<feature type="domain" description="Zinc knuckle" evidence="7">
    <location>
        <begin position="893"/>
        <end position="914"/>
    </location>
</feature>
<protein>
    <recommendedName>
        <fullName evidence="10">Transcription initiation factor TFIID subunit 1</fullName>
    </recommendedName>
</protein>
<dbReference type="Pfam" id="PF15288">
    <property type="entry name" value="zf-CCHC_6"/>
    <property type="match status" value="1"/>
</dbReference>
<gene>
    <name evidence="8" type="ORF">ODALV1_LOCUS28314</name>
</gene>
<evidence type="ECO:0000256" key="1">
    <source>
        <dbReference type="ARBA" id="ARBA00004123"/>
    </source>
</evidence>
<evidence type="ECO:0000256" key="3">
    <source>
        <dbReference type="ARBA" id="ARBA00023163"/>
    </source>
</evidence>
<feature type="region of interest" description="Disordered" evidence="5">
    <location>
        <begin position="960"/>
        <end position="979"/>
    </location>
</feature>
<evidence type="ECO:0008006" key="10">
    <source>
        <dbReference type="Google" id="ProtNLM"/>
    </source>
</evidence>
<comment type="caution">
    <text evidence="8">The sequence shown here is derived from an EMBL/GenBank/DDBJ whole genome shotgun (WGS) entry which is preliminary data.</text>
</comment>
<organism evidence="8 9">
    <name type="scientific">Orchesella dallaii</name>
    <dbReference type="NCBI Taxonomy" id="48710"/>
    <lineage>
        <taxon>Eukaryota</taxon>
        <taxon>Metazoa</taxon>
        <taxon>Ecdysozoa</taxon>
        <taxon>Arthropoda</taxon>
        <taxon>Hexapoda</taxon>
        <taxon>Collembola</taxon>
        <taxon>Entomobryomorpha</taxon>
        <taxon>Entomobryoidea</taxon>
        <taxon>Orchesellidae</taxon>
        <taxon>Orchesellinae</taxon>
        <taxon>Orchesella</taxon>
    </lineage>
</organism>